<gene>
    <name evidence="2" type="ORF">NEIELOOT_01974</name>
</gene>
<dbReference type="AntiFam" id="ANF00095">
    <property type="entry name" value="Shadow ORF (opposite ABC transporters)"/>
</dbReference>
<evidence type="ECO:0000256" key="1">
    <source>
        <dbReference type="SAM" id="MobiDB-lite"/>
    </source>
</evidence>
<comment type="caution">
    <text evidence="2">The sequence shown here is derived from an EMBL/GenBank/DDBJ whole genome shotgun (WGS) entry which is preliminary data.</text>
</comment>
<organism evidence="2 3">
    <name type="scientific">Neisseria elongata subsp. glycolytica ATCC 29315</name>
    <dbReference type="NCBI Taxonomy" id="546263"/>
    <lineage>
        <taxon>Bacteria</taxon>
        <taxon>Pseudomonadati</taxon>
        <taxon>Pseudomonadota</taxon>
        <taxon>Betaproteobacteria</taxon>
        <taxon>Neisseriales</taxon>
        <taxon>Neisseriaceae</taxon>
        <taxon>Neisseria</taxon>
    </lineage>
</organism>
<reference evidence="2 3" key="1">
    <citation type="submission" date="2010-02" db="EMBL/GenBank/DDBJ databases">
        <authorList>
            <person name="Weinstock G."/>
            <person name="Sodergren E."/>
            <person name="Clifton S."/>
            <person name="Fulton L."/>
            <person name="Fulton B."/>
            <person name="Courtney L."/>
            <person name="Fronick C."/>
            <person name="Harrison M."/>
            <person name="Strong C."/>
            <person name="Farmer C."/>
            <person name="Delahaunty K."/>
            <person name="Markovic C."/>
            <person name="Hall O."/>
            <person name="Minx P."/>
            <person name="Tomlinson C."/>
            <person name="Mitreva M."/>
            <person name="Nelson J."/>
            <person name="Hou S."/>
            <person name="Wollam A."/>
            <person name="Pepin K.H."/>
            <person name="Johnson M."/>
            <person name="Bhonagiri V."/>
            <person name="Zhang X."/>
            <person name="Suruliraj S."/>
            <person name="Warren W."/>
            <person name="Chinwalla A."/>
            <person name="Mardis E.R."/>
            <person name="Wilson R.K."/>
        </authorList>
    </citation>
    <scope>NUCLEOTIDE SEQUENCE [LARGE SCALE GENOMIC DNA]</scope>
    <source>
        <strain evidence="2 3">ATCC 29315</strain>
    </source>
</reference>
<protein>
    <submittedName>
        <fullName evidence="2">Uncharacterized protein</fullName>
    </submittedName>
</protein>
<evidence type="ECO:0000313" key="2">
    <source>
        <dbReference type="EMBL" id="EFE49226.1"/>
    </source>
</evidence>
<dbReference type="AlphaFoldDB" id="D4DSD1"/>
<feature type="compositionally biased region" description="Low complexity" evidence="1">
    <location>
        <begin position="1"/>
        <end position="18"/>
    </location>
</feature>
<evidence type="ECO:0000313" key="3">
    <source>
        <dbReference type="Proteomes" id="UP000005536"/>
    </source>
</evidence>
<name>D4DSD1_NEIEG</name>
<dbReference type="Proteomes" id="UP000005536">
    <property type="component" value="Unassembled WGS sequence"/>
</dbReference>
<accession>D4DSD1</accession>
<proteinExistence type="predicted"/>
<feature type="region of interest" description="Disordered" evidence="1">
    <location>
        <begin position="1"/>
        <end position="23"/>
    </location>
</feature>
<dbReference type="EMBL" id="ADBF01000216">
    <property type="protein sequence ID" value="EFE49226.1"/>
    <property type="molecule type" value="Genomic_DNA"/>
</dbReference>
<sequence length="185" mass="20033">MPSRASSSTTSNTSRTISGVEGGGDFVEQDDFGIQAQGAHDGDALLLSARKFARVGVFPLQQADAGQQFVGLRFRLGTVAFLYLQRAEQDVVDNGHVGEQLVALEYHAYFLPRRLPRYVLAEHARALHFDAAALMLFQAVDAAQQGGLAAAGRAEQDDDFPFGQIQIQRTDGGYAAVFFVQFAHA</sequence>